<evidence type="ECO:0000256" key="1">
    <source>
        <dbReference type="SAM" id="MobiDB-lite"/>
    </source>
</evidence>
<dbReference type="EMBL" id="JAPWTJ010001321">
    <property type="protein sequence ID" value="KAJ8972569.1"/>
    <property type="molecule type" value="Genomic_DNA"/>
</dbReference>
<gene>
    <name evidence="2" type="ORF">NQ317_017919</name>
</gene>
<keyword evidence="3" id="KW-1185">Reference proteome</keyword>
<evidence type="ECO:0000313" key="3">
    <source>
        <dbReference type="Proteomes" id="UP001162164"/>
    </source>
</evidence>
<protein>
    <submittedName>
        <fullName evidence="2">Uncharacterized protein</fullName>
    </submittedName>
</protein>
<comment type="caution">
    <text evidence="2">The sequence shown here is derived from an EMBL/GenBank/DDBJ whole genome shotgun (WGS) entry which is preliminary data.</text>
</comment>
<evidence type="ECO:0000313" key="2">
    <source>
        <dbReference type="EMBL" id="KAJ8972569.1"/>
    </source>
</evidence>
<feature type="region of interest" description="Disordered" evidence="1">
    <location>
        <begin position="1"/>
        <end position="62"/>
    </location>
</feature>
<proteinExistence type="predicted"/>
<feature type="compositionally biased region" description="Polar residues" evidence="1">
    <location>
        <begin position="33"/>
        <end position="44"/>
    </location>
</feature>
<organism evidence="2 3">
    <name type="scientific">Molorchus minor</name>
    <dbReference type="NCBI Taxonomy" id="1323400"/>
    <lineage>
        <taxon>Eukaryota</taxon>
        <taxon>Metazoa</taxon>
        <taxon>Ecdysozoa</taxon>
        <taxon>Arthropoda</taxon>
        <taxon>Hexapoda</taxon>
        <taxon>Insecta</taxon>
        <taxon>Pterygota</taxon>
        <taxon>Neoptera</taxon>
        <taxon>Endopterygota</taxon>
        <taxon>Coleoptera</taxon>
        <taxon>Polyphaga</taxon>
        <taxon>Cucujiformia</taxon>
        <taxon>Chrysomeloidea</taxon>
        <taxon>Cerambycidae</taxon>
        <taxon>Lamiinae</taxon>
        <taxon>Monochamini</taxon>
        <taxon>Molorchus</taxon>
    </lineage>
</organism>
<accession>A0ABQ9J3V4</accession>
<dbReference type="Proteomes" id="UP001162164">
    <property type="component" value="Unassembled WGS sequence"/>
</dbReference>
<reference evidence="2" key="1">
    <citation type="journal article" date="2023" name="Insect Mol. Biol.">
        <title>Genome sequencing provides insights into the evolution of gene families encoding plant cell wall-degrading enzymes in longhorned beetles.</title>
        <authorList>
            <person name="Shin N.R."/>
            <person name="Okamura Y."/>
            <person name="Kirsch R."/>
            <person name="Pauchet Y."/>
        </authorList>
    </citation>
    <scope>NUCLEOTIDE SEQUENCE</scope>
    <source>
        <strain evidence="2">MMC_N1</strain>
    </source>
</reference>
<name>A0ABQ9J3V4_9CUCU</name>
<sequence length="62" mass="6571">MGPGNAPKRASHTILSPPSDAGTGESKDHSDIASHNSITYSPYVSESAEPRAPNSDLEYSER</sequence>